<feature type="domain" description="Thioredoxin" evidence="1">
    <location>
        <begin position="54"/>
        <end position="191"/>
    </location>
</feature>
<dbReference type="InterPro" id="IPR013740">
    <property type="entry name" value="Redoxin"/>
</dbReference>
<accession>A0A1J5Q0K1</accession>
<proteinExistence type="predicted"/>
<dbReference type="PANTHER" id="PTHR42852:SF13">
    <property type="entry name" value="PROTEIN DIPZ"/>
    <property type="match status" value="1"/>
</dbReference>
<dbReference type="SUPFAM" id="SSF52833">
    <property type="entry name" value="Thioredoxin-like"/>
    <property type="match status" value="1"/>
</dbReference>
<dbReference type="InterPro" id="IPR036249">
    <property type="entry name" value="Thioredoxin-like_sf"/>
</dbReference>
<protein>
    <submittedName>
        <fullName evidence="2">Thiol-disulfide oxidoreductase ResA</fullName>
    </submittedName>
</protein>
<dbReference type="InterPro" id="IPR013766">
    <property type="entry name" value="Thioredoxin_domain"/>
</dbReference>
<dbReference type="Pfam" id="PF08534">
    <property type="entry name" value="Redoxin"/>
    <property type="match status" value="1"/>
</dbReference>
<reference evidence="2" key="1">
    <citation type="submission" date="2016-10" db="EMBL/GenBank/DDBJ databases">
        <title>Sequence of Gallionella enrichment culture.</title>
        <authorList>
            <person name="Poehlein A."/>
            <person name="Muehling M."/>
            <person name="Daniel R."/>
        </authorList>
    </citation>
    <scope>NUCLEOTIDE SEQUENCE</scope>
</reference>
<name>A0A1J5Q0K1_9ZZZZ</name>
<dbReference type="Gene3D" id="3.40.30.10">
    <property type="entry name" value="Glutaredoxin"/>
    <property type="match status" value="1"/>
</dbReference>
<organism evidence="2">
    <name type="scientific">mine drainage metagenome</name>
    <dbReference type="NCBI Taxonomy" id="410659"/>
    <lineage>
        <taxon>unclassified sequences</taxon>
        <taxon>metagenomes</taxon>
        <taxon>ecological metagenomes</taxon>
    </lineage>
</organism>
<dbReference type="CDD" id="cd02966">
    <property type="entry name" value="TlpA_like_family"/>
    <property type="match status" value="1"/>
</dbReference>
<dbReference type="PANTHER" id="PTHR42852">
    <property type="entry name" value="THIOL:DISULFIDE INTERCHANGE PROTEIN DSBE"/>
    <property type="match status" value="1"/>
</dbReference>
<sequence length="191" mass="21138">MSRSWRRLALIAAVLLLAVGALLWREQVRRQQARAELERIAALRERSAPPIRHVDRADALFAATLPRAEGGDFALGTLRGRLLVVNFWASWCPPCIAEMPGLSQFARQHPEVQLVGVAVDDAKPVHDFLQRSPVSYPVLVAGDRGIDLIDALGDVQHDLPYTVVIGADGRVVAQHLGRIDPEALQRLVERR</sequence>
<dbReference type="GO" id="GO:0016491">
    <property type="term" value="F:oxidoreductase activity"/>
    <property type="evidence" value="ECO:0007669"/>
    <property type="project" value="InterPro"/>
</dbReference>
<gene>
    <name evidence="2" type="primary">resA_51</name>
    <name evidence="2" type="ORF">GALL_411110</name>
</gene>
<evidence type="ECO:0000259" key="1">
    <source>
        <dbReference type="PROSITE" id="PS51352"/>
    </source>
</evidence>
<dbReference type="PROSITE" id="PS51352">
    <property type="entry name" value="THIOREDOXIN_2"/>
    <property type="match status" value="1"/>
</dbReference>
<dbReference type="AlphaFoldDB" id="A0A1J5Q0K1"/>
<dbReference type="EMBL" id="MLJW01001673">
    <property type="protein sequence ID" value="OIQ77198.1"/>
    <property type="molecule type" value="Genomic_DNA"/>
</dbReference>
<dbReference type="InterPro" id="IPR050553">
    <property type="entry name" value="Thioredoxin_ResA/DsbE_sf"/>
</dbReference>
<evidence type="ECO:0000313" key="2">
    <source>
        <dbReference type="EMBL" id="OIQ77198.1"/>
    </source>
</evidence>
<comment type="caution">
    <text evidence="2">The sequence shown here is derived from an EMBL/GenBank/DDBJ whole genome shotgun (WGS) entry which is preliminary data.</text>
</comment>